<reference evidence="1 2" key="1">
    <citation type="journal article" date="2014" name="Genome Announc.">
        <title>Draft genome sequences of the altered schaedler flora, a defined bacterial community from gnotobiotic mice.</title>
        <authorList>
            <person name="Wannemuehler M.J."/>
            <person name="Overstreet A.M."/>
            <person name="Ward D.V."/>
            <person name="Phillips G.J."/>
        </authorList>
    </citation>
    <scope>NUCLEOTIDE SEQUENCE [LARGE SCALE GENOMIC DNA]</scope>
    <source>
        <strain evidence="1 2">ASF492</strain>
    </source>
</reference>
<accession>N2A6L7</accession>
<gene>
    <name evidence="1" type="ORF">C823_04166</name>
</gene>
<dbReference type="EMBL" id="AQFT01000124">
    <property type="protein sequence ID" value="EMZ22078.1"/>
    <property type="molecule type" value="Genomic_DNA"/>
</dbReference>
<sequence length="123" mass="14088">MRGKKFSCPRMCLKIAFCQLCITVCGRFVPNEGGVVGYVDRMRDKSPAKWGVQMVGMNFKTHSSTTAIFRLKMCCLKTIHYLLRKQRNIFILTILTEPNGKHILLKIYAFADVKKCMYMIKGG</sequence>
<keyword evidence="2" id="KW-1185">Reference proteome</keyword>
<dbReference type="STRING" id="1235802.C823_04166"/>
<name>N2A6L7_9FIRM</name>
<dbReference type="Pfam" id="PF20574">
    <property type="entry name" value="DUF6783"/>
    <property type="match status" value="1"/>
</dbReference>
<organism evidence="1 2">
    <name type="scientific">Eubacterium plexicaudatum ASF492</name>
    <dbReference type="NCBI Taxonomy" id="1235802"/>
    <lineage>
        <taxon>Bacteria</taxon>
        <taxon>Bacillati</taxon>
        <taxon>Bacillota</taxon>
        <taxon>Clostridia</taxon>
        <taxon>Eubacteriales</taxon>
        <taxon>Eubacteriaceae</taxon>
        <taxon>Eubacterium</taxon>
    </lineage>
</organism>
<protein>
    <submittedName>
        <fullName evidence="1">Uncharacterized protein</fullName>
    </submittedName>
</protein>
<dbReference type="eggNOG" id="ENOG5033NC9">
    <property type="taxonomic scope" value="Bacteria"/>
</dbReference>
<dbReference type="AlphaFoldDB" id="N2A6L7"/>
<comment type="caution">
    <text evidence="1">The sequence shown here is derived from an EMBL/GenBank/DDBJ whole genome shotgun (WGS) entry which is preliminary data.</text>
</comment>
<evidence type="ECO:0000313" key="1">
    <source>
        <dbReference type="EMBL" id="EMZ22078.1"/>
    </source>
</evidence>
<dbReference type="InterPro" id="IPR046710">
    <property type="entry name" value="DUF6783"/>
</dbReference>
<dbReference type="Proteomes" id="UP000012589">
    <property type="component" value="Unassembled WGS sequence"/>
</dbReference>
<evidence type="ECO:0000313" key="2">
    <source>
        <dbReference type="Proteomes" id="UP000012589"/>
    </source>
</evidence>
<dbReference type="HOGENOM" id="CLU_2011810_0_0_9"/>
<proteinExistence type="predicted"/>